<organism evidence="1 2">
    <name type="scientific">Enterococcus casseliflavus ATCC 12755</name>
    <dbReference type="NCBI Taxonomy" id="888066"/>
    <lineage>
        <taxon>Bacteria</taxon>
        <taxon>Bacillati</taxon>
        <taxon>Bacillota</taxon>
        <taxon>Bacilli</taxon>
        <taxon>Lactobacillales</taxon>
        <taxon>Enterococcaceae</taxon>
        <taxon>Enterococcus</taxon>
    </lineage>
</organism>
<dbReference type="HOGENOM" id="CLU_3024995_0_0_9"/>
<evidence type="ECO:0000313" key="1">
    <source>
        <dbReference type="EMBL" id="EGC68459.1"/>
    </source>
</evidence>
<evidence type="ECO:0000313" key="2">
    <source>
        <dbReference type="Proteomes" id="UP000004835"/>
    </source>
</evidence>
<protein>
    <submittedName>
        <fullName evidence="1">Uncharacterized protein</fullName>
    </submittedName>
</protein>
<reference evidence="1 2" key="1">
    <citation type="submission" date="2011-01" db="EMBL/GenBank/DDBJ databases">
        <authorList>
            <person name="Muzny D."/>
            <person name="Qin X."/>
            <person name="Deng J."/>
            <person name="Jiang H."/>
            <person name="Liu Y."/>
            <person name="Qu J."/>
            <person name="Song X.-Z."/>
            <person name="Zhang L."/>
            <person name="Thornton R."/>
            <person name="Coyle M."/>
            <person name="Francisco L."/>
            <person name="Jackson L."/>
            <person name="Javaid M."/>
            <person name="Korchina V."/>
            <person name="Kovar C."/>
            <person name="Mata R."/>
            <person name="Mathew T."/>
            <person name="Ngo R."/>
            <person name="Nguyen L."/>
            <person name="Nguyen N."/>
            <person name="Okwuonu G."/>
            <person name="Ongeri F."/>
            <person name="Pham C."/>
            <person name="Simmons D."/>
            <person name="Wilczek-Boney K."/>
            <person name="Hale W."/>
            <person name="Jakkamsetti A."/>
            <person name="Pham P."/>
            <person name="Ruth R."/>
            <person name="San Lucas F."/>
            <person name="Warren J."/>
            <person name="Zhang J."/>
            <person name="Zhao Z."/>
            <person name="Zhou C."/>
            <person name="Zhu D."/>
            <person name="Lee S."/>
            <person name="Bess C."/>
            <person name="Blankenburg K."/>
            <person name="Forbes L."/>
            <person name="Fu Q."/>
            <person name="Gubbala S."/>
            <person name="Hirani K."/>
            <person name="Jayaseelan J.C."/>
            <person name="Lara F."/>
            <person name="Munidasa M."/>
            <person name="Palculict T."/>
            <person name="Patil S."/>
            <person name="Pu L.-L."/>
            <person name="Saada N."/>
            <person name="Tang L."/>
            <person name="Weissenberger G."/>
            <person name="Zhu Y."/>
            <person name="Hemphill L."/>
            <person name="Shang Y."/>
            <person name="Youmans B."/>
            <person name="Ayvaz T."/>
            <person name="Ross M."/>
            <person name="Santibanez J."/>
            <person name="Aqrawi P."/>
            <person name="Gross S."/>
            <person name="Joshi V."/>
            <person name="Fowler G."/>
            <person name="Nazareth L."/>
            <person name="Reid J."/>
            <person name="Worley K."/>
            <person name="Petrosino J."/>
            <person name="Highlander S."/>
            <person name="Gibbs R."/>
        </authorList>
    </citation>
    <scope>NUCLEOTIDE SEQUENCE [LARGE SCALE GENOMIC DNA]</scope>
    <source>
        <strain evidence="1 2">ATCC 12755</strain>
    </source>
</reference>
<accession>F0EN65</accession>
<comment type="caution">
    <text evidence="1">The sequence shown here is derived from an EMBL/GenBank/DDBJ whole genome shotgun (WGS) entry which is preliminary data.</text>
</comment>
<dbReference type="AlphaFoldDB" id="F0EN65"/>
<dbReference type="EMBL" id="AEWT01000029">
    <property type="protein sequence ID" value="EGC68459.1"/>
    <property type="molecule type" value="Genomic_DNA"/>
</dbReference>
<sequence length="55" mass="6599">MVKVSEKRKNEWIDKLFPTTSPKLKSEKARMTHENRAESFTYARGWNKNIVLKQF</sequence>
<name>F0EN65_ENTCA</name>
<dbReference type="Proteomes" id="UP000004835">
    <property type="component" value="Unassembled WGS sequence"/>
</dbReference>
<proteinExistence type="predicted"/>
<gene>
    <name evidence="1" type="ORF">HMPREF9087_2857</name>
</gene>